<dbReference type="Proteomes" id="UP000036403">
    <property type="component" value="Unassembled WGS sequence"/>
</dbReference>
<gene>
    <name evidence="12" type="ORF">RF55_4511</name>
</gene>
<evidence type="ECO:0000256" key="6">
    <source>
        <dbReference type="ARBA" id="ARBA00023175"/>
    </source>
</evidence>
<evidence type="ECO:0000256" key="10">
    <source>
        <dbReference type="SAM" id="MobiDB-lite"/>
    </source>
</evidence>
<comment type="similarity">
    <text evidence="8">Belongs to the TRAFAC class myosin-kinesin ATPase superfamily. Kinesin family.</text>
</comment>
<feature type="region of interest" description="Disordered" evidence="10">
    <location>
        <begin position="295"/>
        <end position="314"/>
    </location>
</feature>
<dbReference type="EMBL" id="LBMM01002088">
    <property type="protein sequence ID" value="KMQ95287.1"/>
    <property type="molecule type" value="Genomic_DNA"/>
</dbReference>
<dbReference type="Pfam" id="PF00225">
    <property type="entry name" value="Kinesin"/>
    <property type="match status" value="1"/>
</dbReference>
<dbReference type="GO" id="GO:0003777">
    <property type="term" value="F:microtubule motor activity"/>
    <property type="evidence" value="ECO:0007669"/>
    <property type="project" value="InterPro"/>
</dbReference>
<keyword evidence="3 8" id="KW-0547">Nucleotide-binding</keyword>
<dbReference type="InterPro" id="IPR036961">
    <property type="entry name" value="Kinesin_motor_dom_sf"/>
</dbReference>
<evidence type="ECO:0000256" key="5">
    <source>
        <dbReference type="ARBA" id="ARBA00023054"/>
    </source>
</evidence>
<evidence type="ECO:0000256" key="1">
    <source>
        <dbReference type="ARBA" id="ARBA00004245"/>
    </source>
</evidence>
<comment type="caution">
    <text evidence="12">The sequence shown here is derived from an EMBL/GenBank/DDBJ whole genome shotgun (WGS) entry which is preliminary data.</text>
</comment>
<keyword evidence="6 8" id="KW-0505">Motor protein</keyword>
<feature type="coiled-coil region" evidence="9">
    <location>
        <begin position="426"/>
        <end position="472"/>
    </location>
</feature>
<dbReference type="PRINTS" id="PR00380">
    <property type="entry name" value="KINESINHEAVY"/>
</dbReference>
<evidence type="ECO:0000256" key="7">
    <source>
        <dbReference type="ARBA" id="ARBA00023212"/>
    </source>
</evidence>
<keyword evidence="4 8" id="KW-0067">ATP-binding</keyword>
<dbReference type="SMART" id="SM00129">
    <property type="entry name" value="KISc"/>
    <property type="match status" value="1"/>
</dbReference>
<evidence type="ECO:0000313" key="12">
    <source>
        <dbReference type="EMBL" id="KMQ95287.1"/>
    </source>
</evidence>
<evidence type="ECO:0000256" key="2">
    <source>
        <dbReference type="ARBA" id="ARBA00022701"/>
    </source>
</evidence>
<feature type="compositionally biased region" description="Low complexity" evidence="10">
    <location>
        <begin position="1"/>
        <end position="15"/>
    </location>
</feature>
<evidence type="ECO:0000256" key="9">
    <source>
        <dbReference type="SAM" id="Coils"/>
    </source>
</evidence>
<reference evidence="12 13" key="1">
    <citation type="submission" date="2015-04" db="EMBL/GenBank/DDBJ databases">
        <title>Lasius niger genome sequencing.</title>
        <authorList>
            <person name="Konorov E.A."/>
            <person name="Nikitin M.A."/>
            <person name="Kirill M.V."/>
            <person name="Chang P."/>
        </authorList>
    </citation>
    <scope>NUCLEOTIDE SEQUENCE [LARGE SCALE GENOMIC DNA]</scope>
    <source>
        <tissue evidence="12">Whole</tissue>
    </source>
</reference>
<dbReference type="GO" id="GO:0005874">
    <property type="term" value="C:microtubule"/>
    <property type="evidence" value="ECO:0007669"/>
    <property type="project" value="UniProtKB-KW"/>
</dbReference>
<name>A0A0J7KXM5_LASNI</name>
<proteinExistence type="inferred from homology"/>
<feature type="binding site" evidence="8">
    <location>
        <begin position="83"/>
        <end position="90"/>
    </location>
    <ligand>
        <name>ATP</name>
        <dbReference type="ChEBI" id="CHEBI:30616"/>
    </ligand>
</feature>
<dbReference type="InterPro" id="IPR001752">
    <property type="entry name" value="Kinesin_motor_dom"/>
</dbReference>
<protein>
    <submittedName>
        <fullName evidence="12">Kinesin-like protein kif19 protein</fullName>
    </submittedName>
</protein>
<dbReference type="PANTHER" id="PTHR47968:SF13">
    <property type="entry name" value="KINESIN-LIKE PROTEIN KIF19 ISOFORM X1"/>
    <property type="match status" value="1"/>
</dbReference>
<feature type="region of interest" description="Disordered" evidence="10">
    <location>
        <begin position="1"/>
        <end position="23"/>
    </location>
</feature>
<organism evidence="12 13">
    <name type="scientific">Lasius niger</name>
    <name type="common">Black garden ant</name>
    <dbReference type="NCBI Taxonomy" id="67767"/>
    <lineage>
        <taxon>Eukaryota</taxon>
        <taxon>Metazoa</taxon>
        <taxon>Ecdysozoa</taxon>
        <taxon>Arthropoda</taxon>
        <taxon>Hexapoda</taxon>
        <taxon>Insecta</taxon>
        <taxon>Pterygota</taxon>
        <taxon>Neoptera</taxon>
        <taxon>Endopterygota</taxon>
        <taxon>Hymenoptera</taxon>
        <taxon>Apocrita</taxon>
        <taxon>Aculeata</taxon>
        <taxon>Formicoidea</taxon>
        <taxon>Formicidae</taxon>
        <taxon>Formicinae</taxon>
        <taxon>Lasius</taxon>
        <taxon>Lasius</taxon>
    </lineage>
</organism>
<evidence type="ECO:0000313" key="13">
    <source>
        <dbReference type="Proteomes" id="UP000036403"/>
    </source>
</evidence>
<dbReference type="OrthoDB" id="3176171at2759"/>
<sequence length="622" mass="70803">MTQYSSGSSSSSSSSNDFKDRGDRRTLEQKLMVAVRIRPLAQNENGTRSLHAVKNKEEVYEGTTKNLAQDILNGYNATVFAYGATGSGKTYTMVGTSSNPGIMVRALNDIFLAAKKLPDDAKFTVTMSYMEIYNENIRDLLNPSLGYLDLRDDTRGRNIQVSGLTEISTNSTEENKGKRLQEGAHINRSLLALGNCINALSGGARYVNYRDSKLTRLLKEALSGNCRTVMIVHVSPASAHRDESKNTLMYADRANKISNKVEQNVLDVSYLHVAQYRDVISDLKSEISRLRNKMKSDIPKRAESEEKTDNTHGNDFRSLREKIVFAFKEQMRLRRKLMELDSHLLGLNIAAEQQHSIISHWESKNNRVYGKTRDSDTDRPGTDYQVDEIDDVDLLKDDLEDDAAVQQAWTELTEITRERERCTEMRIVAEKELEICRKRSAALEDELPSRINSDEERELLALMLRVHELEADKMMLQSERLVKQHELRRRELLLLRYDRQRQISDEIITRQRRIMEDGRMALPADLQNLYALYQQEIQAATYVDSNLGDLAVSPTVSSLSRGRLPPISSRLSYNLSSDLRLASSAFSDFRRFAFLLLDHFLVVPSILGEDALVKLWTIHGHA</sequence>
<dbReference type="PROSITE" id="PS50067">
    <property type="entry name" value="KINESIN_MOTOR_2"/>
    <property type="match status" value="1"/>
</dbReference>
<keyword evidence="2" id="KW-0493">Microtubule</keyword>
<dbReference type="PANTHER" id="PTHR47968">
    <property type="entry name" value="CENTROMERE PROTEIN E"/>
    <property type="match status" value="1"/>
</dbReference>
<dbReference type="GO" id="GO:0007018">
    <property type="term" value="P:microtubule-based movement"/>
    <property type="evidence" value="ECO:0007669"/>
    <property type="project" value="InterPro"/>
</dbReference>
<evidence type="ECO:0000256" key="8">
    <source>
        <dbReference type="PROSITE-ProRule" id="PRU00283"/>
    </source>
</evidence>
<keyword evidence="7" id="KW-0963">Cytoplasm</keyword>
<dbReference type="PaxDb" id="67767-A0A0J7KXM5"/>
<dbReference type="GO" id="GO:0005524">
    <property type="term" value="F:ATP binding"/>
    <property type="evidence" value="ECO:0007669"/>
    <property type="project" value="UniProtKB-UniRule"/>
</dbReference>
<keyword evidence="7" id="KW-0206">Cytoskeleton</keyword>
<accession>A0A0J7KXM5</accession>
<dbReference type="GO" id="GO:0008017">
    <property type="term" value="F:microtubule binding"/>
    <property type="evidence" value="ECO:0007669"/>
    <property type="project" value="InterPro"/>
</dbReference>
<evidence type="ECO:0000256" key="3">
    <source>
        <dbReference type="ARBA" id="ARBA00022741"/>
    </source>
</evidence>
<evidence type="ECO:0000256" key="4">
    <source>
        <dbReference type="ARBA" id="ARBA00022840"/>
    </source>
</evidence>
<dbReference type="SUPFAM" id="SSF52540">
    <property type="entry name" value="P-loop containing nucleoside triphosphate hydrolases"/>
    <property type="match status" value="1"/>
</dbReference>
<evidence type="ECO:0000259" key="11">
    <source>
        <dbReference type="PROSITE" id="PS50067"/>
    </source>
</evidence>
<dbReference type="InterPro" id="IPR027417">
    <property type="entry name" value="P-loop_NTPase"/>
</dbReference>
<comment type="subcellular location">
    <subcellularLocation>
        <location evidence="1">Cytoplasm</location>
        <location evidence="1">Cytoskeleton</location>
    </subcellularLocation>
</comment>
<feature type="domain" description="Kinesin motor" evidence="11">
    <location>
        <begin position="1"/>
        <end position="257"/>
    </location>
</feature>
<keyword evidence="5 9" id="KW-0175">Coiled coil</keyword>
<dbReference type="STRING" id="67767.A0A0J7KXM5"/>
<dbReference type="InterPro" id="IPR027640">
    <property type="entry name" value="Kinesin-like_fam"/>
</dbReference>
<keyword evidence="13" id="KW-1185">Reference proteome</keyword>
<dbReference type="AlphaFoldDB" id="A0A0J7KXM5"/>
<dbReference type="Gene3D" id="3.40.850.10">
    <property type="entry name" value="Kinesin motor domain"/>
    <property type="match status" value="2"/>
</dbReference>